<dbReference type="Gene3D" id="3.30.200.20">
    <property type="entry name" value="Phosphorylase Kinase, domain 1"/>
    <property type="match status" value="1"/>
</dbReference>
<dbReference type="eggNOG" id="COG0515">
    <property type="taxonomic scope" value="Bacteria"/>
</dbReference>
<evidence type="ECO:0000259" key="6">
    <source>
        <dbReference type="PROSITE" id="PS50011"/>
    </source>
</evidence>
<evidence type="ECO:0000313" key="7">
    <source>
        <dbReference type="EMBL" id="ACY14760.1"/>
    </source>
</evidence>
<dbReference type="Gene3D" id="1.25.40.10">
    <property type="entry name" value="Tetratricopeptide repeat domain"/>
    <property type="match status" value="1"/>
</dbReference>
<dbReference type="Pfam" id="PF00069">
    <property type="entry name" value="Pkinase"/>
    <property type="match status" value="1"/>
</dbReference>
<keyword evidence="1 7" id="KW-0723">Serine/threonine-protein kinase</keyword>
<keyword evidence="3" id="KW-0547">Nucleotide-binding</keyword>
<dbReference type="InterPro" id="IPR030616">
    <property type="entry name" value="Aur-like"/>
</dbReference>
<dbReference type="STRING" id="502025.Hoch_2215"/>
<dbReference type="Proteomes" id="UP000001880">
    <property type="component" value="Chromosome"/>
</dbReference>
<dbReference type="Gene3D" id="3.40.50.300">
    <property type="entry name" value="P-loop containing nucleotide triphosphate hydrolases"/>
    <property type="match status" value="1"/>
</dbReference>
<dbReference type="InterPro" id="IPR011009">
    <property type="entry name" value="Kinase-like_dom_sf"/>
</dbReference>
<dbReference type="InterPro" id="IPR008271">
    <property type="entry name" value="Ser/Thr_kinase_AS"/>
</dbReference>
<protein>
    <submittedName>
        <fullName evidence="7">Serine/threonine protein kinase</fullName>
    </submittedName>
</protein>
<keyword evidence="5" id="KW-0067">ATP-binding</keyword>
<organism evidence="7 8">
    <name type="scientific">Haliangium ochraceum (strain DSM 14365 / JCM 11303 / SMP-2)</name>
    <dbReference type="NCBI Taxonomy" id="502025"/>
    <lineage>
        <taxon>Bacteria</taxon>
        <taxon>Pseudomonadati</taxon>
        <taxon>Myxococcota</taxon>
        <taxon>Polyangia</taxon>
        <taxon>Haliangiales</taxon>
        <taxon>Kofleriaceae</taxon>
        <taxon>Haliangium</taxon>
    </lineage>
</organism>
<dbReference type="RefSeq" id="WP_012827368.1">
    <property type="nucleotide sequence ID" value="NC_013440.1"/>
</dbReference>
<evidence type="ECO:0000256" key="2">
    <source>
        <dbReference type="ARBA" id="ARBA00022679"/>
    </source>
</evidence>
<dbReference type="InterPro" id="IPR011990">
    <property type="entry name" value="TPR-like_helical_dom_sf"/>
</dbReference>
<accession>D0LHT1</accession>
<dbReference type="OrthoDB" id="5476619at2"/>
<keyword evidence="2" id="KW-0808">Transferase</keyword>
<evidence type="ECO:0000313" key="8">
    <source>
        <dbReference type="Proteomes" id="UP000001880"/>
    </source>
</evidence>
<feature type="domain" description="Protein kinase" evidence="6">
    <location>
        <begin position="14"/>
        <end position="298"/>
    </location>
</feature>
<dbReference type="AlphaFoldDB" id="D0LHT1"/>
<dbReference type="Pfam" id="PF20703">
    <property type="entry name" value="nSTAND1"/>
    <property type="match status" value="1"/>
</dbReference>
<gene>
    <name evidence="7" type="ordered locus">Hoch_2215</name>
</gene>
<dbReference type="InterPro" id="IPR027417">
    <property type="entry name" value="P-loop_NTPase"/>
</dbReference>
<dbReference type="GO" id="GO:0005524">
    <property type="term" value="F:ATP binding"/>
    <property type="evidence" value="ECO:0007669"/>
    <property type="project" value="UniProtKB-KW"/>
</dbReference>
<dbReference type="KEGG" id="hoh:Hoch_2215"/>
<dbReference type="SUPFAM" id="SSF56112">
    <property type="entry name" value="Protein kinase-like (PK-like)"/>
    <property type="match status" value="1"/>
</dbReference>
<dbReference type="SUPFAM" id="SSF48452">
    <property type="entry name" value="TPR-like"/>
    <property type="match status" value="1"/>
</dbReference>
<evidence type="ECO:0000256" key="3">
    <source>
        <dbReference type="ARBA" id="ARBA00022741"/>
    </source>
</evidence>
<dbReference type="InterPro" id="IPR000719">
    <property type="entry name" value="Prot_kinase_dom"/>
</dbReference>
<sequence length="1152" mass="123042">MKTARLDSQDVGPYRLEEPIGRGGAGQIYAARERRSGKRVALKLLHASGAEAPELRARFVREARALAQLDHPDVVHSFHADQLDDGTAYLAMELLEGATLRTRLRAGPRLSAAEACAIAAQIARAMAHVHEHGIIHRDLKPENVMVVPEAGGSREAGGPETPGIKIIDFGIAKMPPQTAALEHSSDTQLETRGALLLGTVSYMAPEQYLQPAQVSARVDVYALGVMLFEMLTGRPPFAAPETLELITAHLRDPAPRLRAYAPQVATELDLLVAAMLAKEPTQRPSMRRVAERLSQPGARLSGAEDDCPFPGLLAFREAQAELFFGREDEVSEIVALLEGSRSTGPRCVLVEGPSGVGKSSLVHAGVLPRLREADAGGEPRWRIARLRPTGDIVAPLLRALAPLAADTADTAVTAVTAVTADASMTAVAAALRADPAALPALARAHLPAGCHLLLVIDPVDELLTASAATTQPLSALLSALLQGDAGGISILGAARVELARHAPRAPAIDALLRTRARLTLQPLGESALADAIRSMCTRAGCIIQDGLAEHLARDALSTRDPLPLLAHTLRSLWPYPDERTITHEHYDELGGVAGALAEQAEAVLERLGASGRARAKWLLLSLVHVGRGVPDTRLPRALAHVLAAAGGDQQARETLERLAGNGDGPAAGVRLLSVEEGELARVELAHETLLHQVPTIAAWIEGERAGLERHADLERAAETWERSGRPTRGLPEGVLLAHLVGDRGAVGARAIFDRLADERTRGFVRSARRHQRRRQWLRRLAVAALLAALAAVGWSALAAERARVRAEHNLQQLLLSTEQVVSHVDWQLSRLHHTLPMRRAMLEHIDASLSALPSTERVRPEVRAAAIQTKHRLGDLHRHDGLLGDAADQYAAAGALLEQAGERGRGALAELRALNHSKQGKIALARGALAAAGTHFDAALDVLEERADRADADDRRTLATSYAESASLAVAEGQPARAIAWLDRAYALLAQNPGAYDHSLQAITLAQRGETHLALGELARAAADLERAFAVQAPVVAADPGNAYFRWTLGRVRLALGALDAARGDSAAAAAHYRAAYQLGRALHQGDREHKRYALLVAESLRGYQQSAPAPAPDAAVAAAADALPVAERCAIAAREVARDPDDQRFQRLLCR</sequence>
<dbReference type="SMART" id="SM00220">
    <property type="entry name" value="S_TKc"/>
    <property type="match status" value="1"/>
</dbReference>
<keyword evidence="4 7" id="KW-0418">Kinase</keyword>
<evidence type="ECO:0000256" key="4">
    <source>
        <dbReference type="ARBA" id="ARBA00022777"/>
    </source>
</evidence>
<dbReference type="CDD" id="cd14014">
    <property type="entry name" value="STKc_PknB_like"/>
    <property type="match status" value="1"/>
</dbReference>
<dbReference type="EMBL" id="CP001804">
    <property type="protein sequence ID" value="ACY14760.1"/>
    <property type="molecule type" value="Genomic_DNA"/>
</dbReference>
<dbReference type="PROSITE" id="PS00108">
    <property type="entry name" value="PROTEIN_KINASE_ST"/>
    <property type="match status" value="1"/>
</dbReference>
<name>D0LHT1_HALO1</name>
<reference evidence="7 8" key="1">
    <citation type="journal article" date="2010" name="Stand. Genomic Sci.">
        <title>Complete genome sequence of Haliangium ochraceum type strain (SMP-2).</title>
        <authorList>
            <consortium name="US DOE Joint Genome Institute (JGI-PGF)"/>
            <person name="Ivanova N."/>
            <person name="Daum C."/>
            <person name="Lang E."/>
            <person name="Abt B."/>
            <person name="Kopitz M."/>
            <person name="Saunders E."/>
            <person name="Lapidus A."/>
            <person name="Lucas S."/>
            <person name="Glavina Del Rio T."/>
            <person name="Nolan M."/>
            <person name="Tice H."/>
            <person name="Copeland A."/>
            <person name="Cheng J.F."/>
            <person name="Chen F."/>
            <person name="Bruce D."/>
            <person name="Goodwin L."/>
            <person name="Pitluck S."/>
            <person name="Mavromatis K."/>
            <person name="Pati A."/>
            <person name="Mikhailova N."/>
            <person name="Chen A."/>
            <person name="Palaniappan K."/>
            <person name="Land M."/>
            <person name="Hauser L."/>
            <person name="Chang Y.J."/>
            <person name="Jeffries C.D."/>
            <person name="Detter J.C."/>
            <person name="Brettin T."/>
            <person name="Rohde M."/>
            <person name="Goker M."/>
            <person name="Bristow J."/>
            <person name="Markowitz V."/>
            <person name="Eisen J.A."/>
            <person name="Hugenholtz P."/>
            <person name="Kyrpides N.C."/>
            <person name="Klenk H.P."/>
        </authorList>
    </citation>
    <scope>NUCLEOTIDE SEQUENCE [LARGE SCALE GENOMIC DNA]</scope>
    <source>
        <strain evidence="8">DSM 14365 / CIP 107738 / JCM 11303 / AJ 13395 / SMP-2</strain>
    </source>
</reference>
<dbReference type="PROSITE" id="PS50011">
    <property type="entry name" value="PROTEIN_KINASE_DOM"/>
    <property type="match status" value="1"/>
</dbReference>
<dbReference type="HOGENOM" id="CLU_278841_0_0_7"/>
<evidence type="ECO:0000256" key="5">
    <source>
        <dbReference type="ARBA" id="ARBA00022840"/>
    </source>
</evidence>
<dbReference type="Gene3D" id="1.10.510.10">
    <property type="entry name" value="Transferase(Phosphotransferase) domain 1"/>
    <property type="match status" value="1"/>
</dbReference>
<keyword evidence="8" id="KW-1185">Reference proteome</keyword>
<dbReference type="PANTHER" id="PTHR24350">
    <property type="entry name" value="SERINE/THREONINE-PROTEIN KINASE IAL-RELATED"/>
    <property type="match status" value="1"/>
</dbReference>
<proteinExistence type="predicted"/>
<dbReference type="GO" id="GO:0004674">
    <property type="term" value="F:protein serine/threonine kinase activity"/>
    <property type="evidence" value="ECO:0007669"/>
    <property type="project" value="UniProtKB-KW"/>
</dbReference>
<dbReference type="InterPro" id="IPR049052">
    <property type="entry name" value="nSTAND1"/>
</dbReference>
<evidence type="ECO:0000256" key="1">
    <source>
        <dbReference type="ARBA" id="ARBA00022527"/>
    </source>
</evidence>
<dbReference type="SUPFAM" id="SSF52540">
    <property type="entry name" value="P-loop containing nucleoside triphosphate hydrolases"/>
    <property type="match status" value="1"/>
</dbReference>